<protein>
    <submittedName>
        <fullName evidence="2">Uncharacterized protein</fullName>
    </submittedName>
</protein>
<name>A0AC34QDN2_9BILA</name>
<evidence type="ECO:0000313" key="2">
    <source>
        <dbReference type="WBParaSite" id="JU765_v2.g15350.t1"/>
    </source>
</evidence>
<dbReference type="WBParaSite" id="JU765_v2.g15350.t1">
    <property type="protein sequence ID" value="JU765_v2.g15350.t1"/>
    <property type="gene ID" value="JU765_v2.g15350"/>
</dbReference>
<dbReference type="Proteomes" id="UP000887576">
    <property type="component" value="Unplaced"/>
</dbReference>
<evidence type="ECO:0000313" key="1">
    <source>
        <dbReference type="Proteomes" id="UP000887576"/>
    </source>
</evidence>
<accession>A0AC34QDN2</accession>
<reference evidence="2" key="1">
    <citation type="submission" date="2022-11" db="UniProtKB">
        <authorList>
            <consortium name="WormBaseParasite"/>
        </authorList>
    </citation>
    <scope>IDENTIFICATION</scope>
</reference>
<sequence>MMNVHPEDPTMMMPGETIEEFISRCMSSINYETTRISSKQFGTTSITNFEKQFHHICHQIYGAINQNDHYLSELLYNMLALVRKINEWVIKLKQFELGHSPDGFLDDYMIEIKITLEKLVQDSYEDEKRKLEVAFGLVGTIAELLIADSSVFKFNTNSQTHSDEKIIKKFIANLLTNLVYGNALSKRFLCNYSGFVEQVTFIVKESSYLTSFYAALIRNLSWNADDPMKQKLMQTVPALTLASIRAYNNRDEKCFIATLSALWNLGSHSMENKKAICETKEFLPLLIKLLDCSPANTVMVENASGTLKYAASYFVNKPKLLEFLHSKKLVKQLVMLLNSPSFTVVVNSLNTLGILVAKDYQTQAKLIKDQQAMVWLDGLKNSNKEDIRNPVKQIFSHLYSSSLTGYTYSMPNNARPQGSSTLFYGPRMGTLPAPGSSKMMTMGVGRPYMNQNLMYPENAFQQQHDTMPKSMKRTNIPSIPQFEPQSSAFPQENVFLKDSELYEEAGIGIPDSLIGTRSGSIQSLNDEVNNTSWQSSSNTDAVNSTNMSPVSESELPASPTEFAAQQVLKQSGKIMEDDFYEPLEDEVLSKVIDSVLPKPASSKLSIKSTPHLPKNAKPICLPLNQLEQQMKFPRSPDVESDIDYDDSIIDEDNHPTPPQASASSSVASEEIGSVTTTDGSMTNGSKNVKASTDKFHHLQAVKQVQVQNPSRDLMDAMKTSSLIPNPKRNEKICDASNLCPQKEFMDSDDDDELSDDSYCYTTGETIPLEDLTALPDDVDQAFLAEKMIIDCASLNLHSNLCPQKEFMDSDDDDELSDDSYCYTTGETIPLEDLTALPDDVDQAFLAEKMIIDCASLNLHSPKKSTVSGIPKSSMNFEKIENIKIGKLSAATIKRLSKSRHPLPLIPPKSATKVSNSTKSAKVSPFNYKEPKRAQNCPEKSSTNKLLVSLV</sequence>
<proteinExistence type="predicted"/>
<organism evidence="1 2">
    <name type="scientific">Panagrolaimus sp. JU765</name>
    <dbReference type="NCBI Taxonomy" id="591449"/>
    <lineage>
        <taxon>Eukaryota</taxon>
        <taxon>Metazoa</taxon>
        <taxon>Ecdysozoa</taxon>
        <taxon>Nematoda</taxon>
        <taxon>Chromadorea</taxon>
        <taxon>Rhabditida</taxon>
        <taxon>Tylenchina</taxon>
        <taxon>Panagrolaimomorpha</taxon>
        <taxon>Panagrolaimoidea</taxon>
        <taxon>Panagrolaimidae</taxon>
        <taxon>Panagrolaimus</taxon>
    </lineage>
</organism>